<dbReference type="GO" id="GO:0045259">
    <property type="term" value="C:proton-transporting ATP synthase complex"/>
    <property type="evidence" value="ECO:0007669"/>
    <property type="project" value="UniProtKB-KW"/>
</dbReference>
<keyword evidence="7" id="KW-0406">Ion transport</keyword>
<dbReference type="Pfam" id="PF05873">
    <property type="entry name" value="Mt_ATP-synt_D"/>
    <property type="match status" value="1"/>
</dbReference>
<sequence>MVGCTSRESTSTISWAYYKANVAKVGLVDDCEKQFNALKIPVPEDKYTVQVDAEEKEDMKSYAECVSLSEASTEE</sequence>
<dbReference type="GO" id="GO:0005743">
    <property type="term" value="C:mitochondrial inner membrane"/>
    <property type="evidence" value="ECO:0007669"/>
    <property type="project" value="UniProtKB-SubCell"/>
</dbReference>
<evidence type="ECO:0000256" key="5">
    <source>
        <dbReference type="ARBA" id="ARBA00022781"/>
    </source>
</evidence>
<name>L9L674_TUPCH</name>
<gene>
    <name evidence="10" type="ORF">TREES_T100014569</name>
</gene>
<dbReference type="InParanoid" id="L9L674"/>
<evidence type="ECO:0000256" key="7">
    <source>
        <dbReference type="ARBA" id="ARBA00023065"/>
    </source>
</evidence>
<keyword evidence="4" id="KW-0138">CF(0)</keyword>
<keyword evidence="5" id="KW-0375">Hydrogen ion transport</keyword>
<comment type="subcellular location">
    <subcellularLocation>
        <location evidence="1">Mitochondrion inner membrane</location>
    </subcellularLocation>
</comment>
<dbReference type="PANTHER" id="PTHR12700">
    <property type="entry name" value="ATP SYNTHASE SUBUNIT D, MITOCHONDRIAL"/>
    <property type="match status" value="1"/>
</dbReference>
<evidence type="ECO:0000256" key="9">
    <source>
        <dbReference type="ARBA" id="ARBA00023136"/>
    </source>
</evidence>
<keyword evidence="8" id="KW-0496">Mitochondrion</keyword>
<evidence type="ECO:0000256" key="1">
    <source>
        <dbReference type="ARBA" id="ARBA00004273"/>
    </source>
</evidence>
<evidence type="ECO:0000313" key="10">
    <source>
        <dbReference type="EMBL" id="ELW69192.1"/>
    </source>
</evidence>
<dbReference type="GO" id="GO:0015986">
    <property type="term" value="P:proton motive force-driven ATP synthesis"/>
    <property type="evidence" value="ECO:0007669"/>
    <property type="project" value="InterPro"/>
</dbReference>
<proteinExistence type="inferred from homology"/>
<dbReference type="Proteomes" id="UP000011518">
    <property type="component" value="Unassembled WGS sequence"/>
</dbReference>
<dbReference type="AlphaFoldDB" id="L9L674"/>
<keyword evidence="3" id="KW-0813">Transport</keyword>
<keyword evidence="6" id="KW-0999">Mitochondrion inner membrane</keyword>
<dbReference type="Gene3D" id="6.10.280.70">
    <property type="match status" value="1"/>
</dbReference>
<protein>
    <submittedName>
        <fullName evidence="10">ATP synthase subunit d, mitochondrial</fullName>
    </submittedName>
</protein>
<reference evidence="11" key="2">
    <citation type="journal article" date="2013" name="Nat. Commun.">
        <title>Genome of the Chinese tree shrew.</title>
        <authorList>
            <person name="Fan Y."/>
            <person name="Huang Z.Y."/>
            <person name="Cao C.C."/>
            <person name="Chen C.S."/>
            <person name="Chen Y.X."/>
            <person name="Fan D.D."/>
            <person name="He J."/>
            <person name="Hou H.L."/>
            <person name="Hu L."/>
            <person name="Hu X.T."/>
            <person name="Jiang X.T."/>
            <person name="Lai R."/>
            <person name="Lang Y.S."/>
            <person name="Liang B."/>
            <person name="Liao S.G."/>
            <person name="Mu D."/>
            <person name="Ma Y.Y."/>
            <person name="Niu Y.Y."/>
            <person name="Sun X.Q."/>
            <person name="Xia J.Q."/>
            <person name="Xiao J."/>
            <person name="Xiong Z.Q."/>
            <person name="Xu L."/>
            <person name="Yang L."/>
            <person name="Zhang Y."/>
            <person name="Zhao W."/>
            <person name="Zhao X.D."/>
            <person name="Zheng Y.T."/>
            <person name="Zhou J.M."/>
            <person name="Zhu Y.B."/>
            <person name="Zhang G.J."/>
            <person name="Wang J."/>
            <person name="Yao Y.G."/>
        </authorList>
    </citation>
    <scope>NUCLEOTIDE SEQUENCE [LARGE SCALE GENOMIC DNA]</scope>
</reference>
<evidence type="ECO:0000256" key="8">
    <source>
        <dbReference type="ARBA" id="ARBA00023128"/>
    </source>
</evidence>
<evidence type="ECO:0000313" key="11">
    <source>
        <dbReference type="Proteomes" id="UP000011518"/>
    </source>
</evidence>
<comment type="similarity">
    <text evidence="2">Belongs to the ATPase d subunit family.</text>
</comment>
<dbReference type="InterPro" id="IPR036228">
    <property type="entry name" value="ATP_synth_F0_dsu_sf_mt"/>
</dbReference>
<dbReference type="STRING" id="246437.L9L674"/>
<keyword evidence="9" id="KW-0472">Membrane</keyword>
<evidence type="ECO:0000256" key="2">
    <source>
        <dbReference type="ARBA" id="ARBA00006842"/>
    </source>
</evidence>
<dbReference type="SUPFAM" id="SSF161065">
    <property type="entry name" value="ATP synthase D chain-like"/>
    <property type="match status" value="1"/>
</dbReference>
<dbReference type="InterPro" id="IPR008689">
    <property type="entry name" value="ATP_synth_F0_dsu_mt"/>
</dbReference>
<keyword evidence="11" id="KW-1185">Reference proteome</keyword>
<dbReference type="GO" id="GO:0015078">
    <property type="term" value="F:proton transmembrane transporter activity"/>
    <property type="evidence" value="ECO:0007669"/>
    <property type="project" value="InterPro"/>
</dbReference>
<dbReference type="EMBL" id="KB320543">
    <property type="protein sequence ID" value="ELW69192.1"/>
    <property type="molecule type" value="Genomic_DNA"/>
</dbReference>
<accession>L9L674</accession>
<organism evidence="10 11">
    <name type="scientific">Tupaia chinensis</name>
    <name type="common">Chinese tree shrew</name>
    <name type="synonym">Tupaia belangeri chinensis</name>
    <dbReference type="NCBI Taxonomy" id="246437"/>
    <lineage>
        <taxon>Eukaryota</taxon>
        <taxon>Metazoa</taxon>
        <taxon>Chordata</taxon>
        <taxon>Craniata</taxon>
        <taxon>Vertebrata</taxon>
        <taxon>Euteleostomi</taxon>
        <taxon>Mammalia</taxon>
        <taxon>Eutheria</taxon>
        <taxon>Euarchontoglires</taxon>
        <taxon>Scandentia</taxon>
        <taxon>Tupaiidae</taxon>
        <taxon>Tupaia</taxon>
    </lineage>
</organism>
<evidence type="ECO:0000256" key="6">
    <source>
        <dbReference type="ARBA" id="ARBA00022792"/>
    </source>
</evidence>
<reference evidence="11" key="1">
    <citation type="submission" date="2012-07" db="EMBL/GenBank/DDBJ databases">
        <title>Genome of the Chinese tree shrew, a rising model animal genetically related to primates.</title>
        <authorList>
            <person name="Zhang G."/>
            <person name="Fan Y."/>
            <person name="Yao Y."/>
            <person name="Huang Z."/>
        </authorList>
    </citation>
    <scope>NUCLEOTIDE SEQUENCE [LARGE SCALE GENOMIC DNA]</scope>
</reference>
<evidence type="ECO:0000256" key="4">
    <source>
        <dbReference type="ARBA" id="ARBA00022547"/>
    </source>
</evidence>
<evidence type="ECO:0000256" key="3">
    <source>
        <dbReference type="ARBA" id="ARBA00022448"/>
    </source>
</evidence>